<keyword evidence="5 6" id="KW-0520">NAD</keyword>
<dbReference type="PANTHER" id="PTHR11432:SF3">
    <property type="entry name" value="NADH-UBIQUINONE OXIDOREDUCTASE CHAIN 1"/>
    <property type="match status" value="1"/>
</dbReference>
<keyword evidence="4 5" id="KW-0472">Membrane</keyword>
<dbReference type="OrthoDB" id="9803734at2"/>
<dbReference type="PANTHER" id="PTHR11432">
    <property type="entry name" value="NADH DEHYDROGENASE SUBUNIT 1"/>
    <property type="match status" value="1"/>
</dbReference>
<name>A0A1I0M447_9BACT</name>
<feature type="transmembrane region" description="Helical" evidence="5">
    <location>
        <begin position="6"/>
        <end position="22"/>
    </location>
</feature>
<dbReference type="GO" id="GO:0005886">
    <property type="term" value="C:plasma membrane"/>
    <property type="evidence" value="ECO:0007669"/>
    <property type="project" value="UniProtKB-SubCell"/>
</dbReference>
<keyword evidence="5" id="KW-0874">Quinone</keyword>
<comment type="subcellular location">
    <subcellularLocation>
        <location evidence="5 6">Cell membrane</location>
        <topology evidence="5 6">Multi-pass membrane protein</topology>
    </subcellularLocation>
    <subcellularLocation>
        <location evidence="1">Membrane</location>
        <topology evidence="1">Multi-pass membrane protein</topology>
    </subcellularLocation>
</comment>
<keyword evidence="5" id="KW-1278">Translocase</keyword>
<evidence type="ECO:0000256" key="4">
    <source>
        <dbReference type="ARBA" id="ARBA00023136"/>
    </source>
</evidence>
<evidence type="ECO:0000256" key="6">
    <source>
        <dbReference type="RuleBase" id="RU000471"/>
    </source>
</evidence>
<comment type="function">
    <text evidence="5">NDH-1 shuttles electrons from NADH, via FMN and iron-sulfur (Fe-S) centers, to quinones in the respiratory chain. The immediate electron acceptor for the enzyme in this species is believed to be ubiquinone. Couples the redox reaction to proton translocation (for every two electrons transferred, four hydrogen ions are translocated across the cytoplasmic membrane), and thus conserves the redox energy in a proton gradient. This subunit may bind ubiquinone.</text>
</comment>
<proteinExistence type="inferred from homology"/>
<comment type="similarity">
    <text evidence="5 6">Belongs to the complex I subunit 1 family.</text>
</comment>
<evidence type="ECO:0000256" key="2">
    <source>
        <dbReference type="ARBA" id="ARBA00022692"/>
    </source>
</evidence>
<dbReference type="Proteomes" id="UP000199437">
    <property type="component" value="Unassembled WGS sequence"/>
</dbReference>
<comment type="subunit">
    <text evidence="5">NDH-1 is composed of 14 different subunits. Subunits NuoA, H, J, K, L, M, N constitute the membrane sector of the complex.</text>
</comment>
<dbReference type="RefSeq" id="WP_090256359.1">
    <property type="nucleotide sequence ID" value="NZ_FOIR01000001.1"/>
</dbReference>
<comment type="catalytic activity">
    <reaction evidence="5">
        <text>a quinone + NADH + 5 H(+)(in) = a quinol + NAD(+) + 4 H(+)(out)</text>
        <dbReference type="Rhea" id="RHEA:57888"/>
        <dbReference type="ChEBI" id="CHEBI:15378"/>
        <dbReference type="ChEBI" id="CHEBI:24646"/>
        <dbReference type="ChEBI" id="CHEBI:57540"/>
        <dbReference type="ChEBI" id="CHEBI:57945"/>
        <dbReference type="ChEBI" id="CHEBI:132124"/>
    </reaction>
</comment>
<dbReference type="STRING" id="1267423.SAMN05216290_0045"/>
<dbReference type="HAMAP" id="MF_01350">
    <property type="entry name" value="NDH1_NuoH"/>
    <property type="match status" value="1"/>
</dbReference>
<dbReference type="EC" id="7.1.1.-" evidence="5"/>
<dbReference type="InterPro" id="IPR018086">
    <property type="entry name" value="NADH_UbQ_OxRdtase_su1_CS"/>
</dbReference>
<feature type="transmembrane region" description="Helical" evidence="5">
    <location>
        <begin position="72"/>
        <end position="94"/>
    </location>
</feature>
<sequence length="365" mass="40826">MYAFLFFLNFVLIYTVFAVYAERKISAFIQDRYGPMETGYYGLLQTVADLLKLIQKEDIVPLRADKKLFKPAPLIIFTSVFAGFSVLPLTSGFGGSETDLGIFFLLAIVSLDIFGMLLAGWGSNSKYALFGAMRSISQIISYEIPLGLMVVCVVMISQTLSLQEIVYQQGVWWTSIQPDAVNYLFGVKSLGVDVTDIGGLLTWNIIRVPLLIPAFLIFYIASLAEANRAPFDIPEAESELVAGFQVEYSGFRWAMIMLSEYGLMLLVSFLMAILFLGGWNTPLPNIGGVELAKWTSGEPGTIAGHLWGAFWMISKALLLVASQMWVRWTFPRLRLDQLMNLSWKYLTPASILLVLLSALYRMLMI</sequence>
<reference evidence="8" key="1">
    <citation type="submission" date="2016-10" db="EMBL/GenBank/DDBJ databases">
        <authorList>
            <person name="Varghese N."/>
            <person name="Submissions S."/>
        </authorList>
    </citation>
    <scope>NUCLEOTIDE SEQUENCE [LARGE SCALE GENOMIC DNA]</scope>
    <source>
        <strain evidence="8">CGMCC 1.12402</strain>
    </source>
</reference>
<feature type="transmembrane region" description="Helical" evidence="5">
    <location>
        <begin position="343"/>
        <end position="363"/>
    </location>
</feature>
<feature type="transmembrane region" description="Helical" evidence="5">
    <location>
        <begin position="142"/>
        <end position="160"/>
    </location>
</feature>
<keyword evidence="5" id="KW-0830">Ubiquinone</keyword>
<dbReference type="GO" id="GO:0003954">
    <property type="term" value="F:NADH dehydrogenase activity"/>
    <property type="evidence" value="ECO:0007669"/>
    <property type="project" value="TreeGrafter"/>
</dbReference>
<evidence type="ECO:0000313" key="7">
    <source>
        <dbReference type="EMBL" id="SEV83113.1"/>
    </source>
</evidence>
<feature type="transmembrane region" description="Helical" evidence="5">
    <location>
        <begin position="200"/>
        <end position="221"/>
    </location>
</feature>
<feature type="transmembrane region" description="Helical" evidence="5">
    <location>
        <begin position="100"/>
        <end position="121"/>
    </location>
</feature>
<dbReference type="Pfam" id="PF00146">
    <property type="entry name" value="NADHdh"/>
    <property type="match status" value="1"/>
</dbReference>
<dbReference type="GO" id="GO:0048038">
    <property type="term" value="F:quinone binding"/>
    <property type="evidence" value="ECO:0007669"/>
    <property type="project" value="UniProtKB-KW"/>
</dbReference>
<dbReference type="InterPro" id="IPR001694">
    <property type="entry name" value="NADH_UbQ_OxRdtase_su1/FPO"/>
</dbReference>
<dbReference type="GO" id="GO:0016655">
    <property type="term" value="F:oxidoreductase activity, acting on NAD(P)H, quinone or similar compound as acceptor"/>
    <property type="evidence" value="ECO:0007669"/>
    <property type="project" value="UniProtKB-UniRule"/>
</dbReference>
<gene>
    <name evidence="5" type="primary">nuoH</name>
    <name evidence="7" type="ORF">SAMN05216290_0045</name>
</gene>
<dbReference type="GO" id="GO:0009060">
    <property type="term" value="P:aerobic respiration"/>
    <property type="evidence" value="ECO:0007669"/>
    <property type="project" value="TreeGrafter"/>
</dbReference>
<evidence type="ECO:0000256" key="5">
    <source>
        <dbReference type="HAMAP-Rule" id="MF_01350"/>
    </source>
</evidence>
<organism evidence="7 8">
    <name type="scientific">Roseivirga pacifica</name>
    <dbReference type="NCBI Taxonomy" id="1267423"/>
    <lineage>
        <taxon>Bacteria</taxon>
        <taxon>Pseudomonadati</taxon>
        <taxon>Bacteroidota</taxon>
        <taxon>Cytophagia</taxon>
        <taxon>Cytophagales</taxon>
        <taxon>Roseivirgaceae</taxon>
        <taxon>Roseivirga</taxon>
    </lineage>
</organism>
<dbReference type="PROSITE" id="PS00668">
    <property type="entry name" value="COMPLEX1_ND1_2"/>
    <property type="match status" value="1"/>
</dbReference>
<keyword evidence="2 5" id="KW-0812">Transmembrane</keyword>
<accession>A0A1I0M447</accession>
<dbReference type="EMBL" id="FOIR01000001">
    <property type="protein sequence ID" value="SEV83113.1"/>
    <property type="molecule type" value="Genomic_DNA"/>
</dbReference>
<dbReference type="AlphaFoldDB" id="A0A1I0M447"/>
<evidence type="ECO:0000256" key="3">
    <source>
        <dbReference type="ARBA" id="ARBA00022989"/>
    </source>
</evidence>
<keyword evidence="3 5" id="KW-1133">Transmembrane helix</keyword>
<keyword evidence="5" id="KW-1003">Cell membrane</keyword>
<protein>
    <recommendedName>
        <fullName evidence="5">NADH-quinone oxidoreductase subunit H</fullName>
        <ecNumber evidence="5">7.1.1.-</ecNumber>
    </recommendedName>
    <alternativeName>
        <fullName evidence="5">NADH dehydrogenase I subunit H</fullName>
    </alternativeName>
    <alternativeName>
        <fullName evidence="5">NDH-1 subunit H</fullName>
    </alternativeName>
</protein>
<keyword evidence="8" id="KW-1185">Reference proteome</keyword>
<feature type="transmembrane region" description="Helical" evidence="5">
    <location>
        <begin position="261"/>
        <end position="282"/>
    </location>
</feature>
<dbReference type="GeneID" id="99984810"/>
<feature type="transmembrane region" description="Helical" evidence="5">
    <location>
        <begin position="302"/>
        <end position="322"/>
    </location>
</feature>
<evidence type="ECO:0000313" key="8">
    <source>
        <dbReference type="Proteomes" id="UP000199437"/>
    </source>
</evidence>
<evidence type="ECO:0000256" key="1">
    <source>
        <dbReference type="ARBA" id="ARBA00004141"/>
    </source>
</evidence>